<proteinExistence type="predicted"/>
<gene>
    <name evidence="1" type="primary">37</name>
    <name evidence="1" type="ORF">PBI_TAHEERA_37</name>
</gene>
<reference evidence="1 2" key="1">
    <citation type="submission" date="2016-07" db="EMBL/GenBank/DDBJ databases">
        <authorList>
            <person name="Reedoy K."/>
            <person name="Kasavan K."/>
            <person name="Gounden S."/>
            <person name="Phinius B."/>
            <person name="Wilson C.A."/>
            <person name="Venkatas J."/>
            <person name="Garlena R.A."/>
            <person name="Russell D.A."/>
            <person name="Bowman C.A."/>
            <person name="Rubin E."/>
            <person name="Larsen M.H."/>
            <person name="Guerrero C.A."/>
            <person name="Jacobs-Sera D."/>
            <person name="Hatfull G.F."/>
        </authorList>
    </citation>
    <scope>NUCLEOTIDE SEQUENCE [LARGE SCALE GENOMIC DNA]</scope>
</reference>
<evidence type="ECO:0000313" key="1">
    <source>
        <dbReference type="EMBL" id="AOT25148.1"/>
    </source>
</evidence>
<evidence type="ECO:0000313" key="2">
    <source>
        <dbReference type="Proteomes" id="UP000221964"/>
    </source>
</evidence>
<organism evidence="1 2">
    <name type="scientific">Mycobacterium phage Taheera</name>
    <dbReference type="NCBI Taxonomy" id="1897549"/>
    <lineage>
        <taxon>Viruses</taxon>
        <taxon>Duplodnaviria</taxon>
        <taxon>Heunggongvirae</taxon>
        <taxon>Uroviricota</taxon>
        <taxon>Caudoviricetes</taxon>
        <taxon>Gclasvirinae</taxon>
        <taxon>Liefievirus</taxon>
        <taxon>Liefievirus taheera</taxon>
    </lineage>
</organism>
<dbReference type="GeneID" id="63925808"/>
<dbReference type="KEGG" id="vg:63925808"/>
<keyword evidence="2" id="KW-1185">Reference proteome</keyword>
<accession>A0A1D8EVS3</accession>
<protein>
    <submittedName>
        <fullName evidence="1">Uncharacterized protein</fullName>
    </submittedName>
</protein>
<dbReference type="Proteomes" id="UP000221964">
    <property type="component" value="Segment"/>
</dbReference>
<name>A0A1D8EVS3_9CAUD</name>
<dbReference type="EMBL" id="KX641265">
    <property type="protein sequence ID" value="AOT25148.1"/>
    <property type="molecule type" value="Genomic_DNA"/>
</dbReference>
<dbReference type="RefSeq" id="YP_010051322.1">
    <property type="nucleotide sequence ID" value="NC_054440.1"/>
</dbReference>
<sequence>MRALFHRGRHRVVNKYSRTVADLKESLDAEQATIAERDRQRRVADLVLAGHWSEVWGTGR</sequence>